<evidence type="ECO:0000313" key="3">
    <source>
        <dbReference type="Proteomes" id="UP001595840"/>
    </source>
</evidence>
<dbReference type="CDD" id="cd03116">
    <property type="entry name" value="MobB"/>
    <property type="match status" value="1"/>
</dbReference>
<feature type="domain" description="Molybdopterin-guanine dinucleotide biosynthesis protein B (MobB)" evidence="1">
    <location>
        <begin position="3"/>
        <end position="135"/>
    </location>
</feature>
<evidence type="ECO:0000259" key="1">
    <source>
        <dbReference type="Pfam" id="PF03205"/>
    </source>
</evidence>
<reference evidence="3" key="1">
    <citation type="journal article" date="2019" name="Int. J. Syst. Evol. Microbiol.">
        <title>The Global Catalogue of Microorganisms (GCM) 10K type strain sequencing project: providing services to taxonomists for standard genome sequencing and annotation.</title>
        <authorList>
            <consortium name="The Broad Institute Genomics Platform"/>
            <consortium name="The Broad Institute Genome Sequencing Center for Infectious Disease"/>
            <person name="Wu L."/>
            <person name="Ma J."/>
        </authorList>
    </citation>
    <scope>NUCLEOTIDE SEQUENCE [LARGE SCALE GENOMIC DNA]</scope>
    <source>
        <strain evidence="3">CECT 8570</strain>
    </source>
</reference>
<dbReference type="InterPro" id="IPR027417">
    <property type="entry name" value="P-loop_NTPase"/>
</dbReference>
<protein>
    <submittedName>
        <fullName evidence="2">Molybdopterin-guanine dinucleotide biosynthesis protein B</fullName>
    </submittedName>
</protein>
<dbReference type="EMBL" id="JBHSCX010000020">
    <property type="protein sequence ID" value="MFC4363679.1"/>
    <property type="molecule type" value="Genomic_DNA"/>
</dbReference>
<gene>
    <name evidence="2" type="primary">mobB</name>
    <name evidence="2" type="ORF">ACFOX3_15295</name>
</gene>
<dbReference type="InterPro" id="IPR004435">
    <property type="entry name" value="MobB_dom"/>
</dbReference>
<keyword evidence="3" id="KW-1185">Reference proteome</keyword>
<dbReference type="Pfam" id="PF03205">
    <property type="entry name" value="MobB"/>
    <property type="match status" value="1"/>
</dbReference>
<dbReference type="Proteomes" id="UP001595840">
    <property type="component" value="Unassembled WGS sequence"/>
</dbReference>
<comment type="caution">
    <text evidence="2">The sequence shown here is derived from an EMBL/GenBank/DDBJ whole genome shotgun (WGS) entry which is preliminary data.</text>
</comment>
<evidence type="ECO:0000313" key="2">
    <source>
        <dbReference type="EMBL" id="MFC4363679.1"/>
    </source>
</evidence>
<dbReference type="NCBIfam" id="TIGR00176">
    <property type="entry name" value="mobB"/>
    <property type="match status" value="1"/>
</dbReference>
<name>A0ABV8V724_9GAMM</name>
<proteinExistence type="predicted"/>
<dbReference type="PANTHER" id="PTHR40072:SF1">
    <property type="entry name" value="MOLYBDOPTERIN-GUANINE DINUCLEOTIDE BIOSYNTHESIS ADAPTER PROTEIN"/>
    <property type="match status" value="1"/>
</dbReference>
<sequence length="171" mass="18593">MKVFGITGWKNSGKTTLVTQLVAALCARGFRVSTIKHAHHSCDIDQPGRDSFKHREAGASEVLLASGKRWALMHELRDEAEPELDDLLPHLSPVDIVIIEGFKLAKHPKIQVIRTQNNRSSLPDAVENLLAIATDSAELNPADYGCAGPRLDINDIDAIANFVIAHTGLTA</sequence>
<dbReference type="SUPFAM" id="SSF52540">
    <property type="entry name" value="P-loop containing nucleoside triphosphate hydrolases"/>
    <property type="match status" value="1"/>
</dbReference>
<accession>A0ABV8V724</accession>
<dbReference type="PANTHER" id="PTHR40072">
    <property type="entry name" value="MOLYBDOPTERIN-GUANINE DINUCLEOTIDE BIOSYNTHESIS ADAPTER PROTEIN-RELATED"/>
    <property type="match status" value="1"/>
</dbReference>
<dbReference type="Gene3D" id="3.40.50.300">
    <property type="entry name" value="P-loop containing nucleotide triphosphate hydrolases"/>
    <property type="match status" value="1"/>
</dbReference>
<organism evidence="2 3">
    <name type="scientific">Simiduia curdlanivorans</name>
    <dbReference type="NCBI Taxonomy" id="1492769"/>
    <lineage>
        <taxon>Bacteria</taxon>
        <taxon>Pseudomonadati</taxon>
        <taxon>Pseudomonadota</taxon>
        <taxon>Gammaproteobacteria</taxon>
        <taxon>Cellvibrionales</taxon>
        <taxon>Cellvibrionaceae</taxon>
        <taxon>Simiduia</taxon>
    </lineage>
</organism>
<dbReference type="InterPro" id="IPR052539">
    <property type="entry name" value="MGD_biosynthesis_adapter"/>
</dbReference>
<dbReference type="RefSeq" id="WP_290261655.1">
    <property type="nucleotide sequence ID" value="NZ_JAUFQG010000004.1"/>
</dbReference>